<feature type="transmembrane region" description="Helical" evidence="13">
    <location>
        <begin position="68"/>
        <end position="87"/>
    </location>
</feature>
<dbReference type="RefSeq" id="WP_249475864.1">
    <property type="nucleotide sequence ID" value="NZ_JAMBEP010000004.1"/>
</dbReference>
<evidence type="ECO:0000313" key="15">
    <source>
        <dbReference type="EMBL" id="MCL1635901.1"/>
    </source>
</evidence>
<dbReference type="PROSITE" id="PS50005">
    <property type="entry name" value="TPR"/>
    <property type="match status" value="1"/>
</dbReference>
<keyword evidence="4" id="KW-0645">Protease</keyword>
<dbReference type="InterPro" id="IPR001915">
    <property type="entry name" value="Peptidase_M48"/>
</dbReference>
<dbReference type="CDD" id="cd07328">
    <property type="entry name" value="M48_Ste24p_like"/>
    <property type="match status" value="1"/>
</dbReference>
<keyword evidence="8" id="KW-0862">Zinc</keyword>
<keyword evidence="7 15" id="KW-0378">Hydrolase</keyword>
<evidence type="ECO:0000256" key="10">
    <source>
        <dbReference type="ARBA" id="ARBA00023049"/>
    </source>
</evidence>
<keyword evidence="12" id="KW-0802">TPR repeat</keyword>
<dbReference type="SUPFAM" id="SSF48452">
    <property type="entry name" value="TPR-like"/>
    <property type="match status" value="1"/>
</dbReference>
<evidence type="ECO:0000256" key="6">
    <source>
        <dbReference type="ARBA" id="ARBA00022723"/>
    </source>
</evidence>
<proteinExistence type="predicted"/>
<evidence type="ECO:0000256" key="2">
    <source>
        <dbReference type="ARBA" id="ARBA00004651"/>
    </source>
</evidence>
<organism evidence="15 16">
    <name type="scientific">Luteimonas galliterrae</name>
    <dbReference type="NCBI Taxonomy" id="2940486"/>
    <lineage>
        <taxon>Bacteria</taxon>
        <taxon>Pseudomonadati</taxon>
        <taxon>Pseudomonadota</taxon>
        <taxon>Gammaproteobacteria</taxon>
        <taxon>Lysobacterales</taxon>
        <taxon>Lysobacteraceae</taxon>
        <taxon>Luteimonas</taxon>
    </lineage>
</organism>
<comment type="subcellular location">
    <subcellularLocation>
        <location evidence="2">Cell membrane</location>
        <topology evidence="2">Multi-pass membrane protein</topology>
    </subcellularLocation>
</comment>
<dbReference type="PANTHER" id="PTHR43221">
    <property type="entry name" value="PROTEASE HTPX"/>
    <property type="match status" value="1"/>
</dbReference>
<comment type="caution">
    <text evidence="15">The sequence shown here is derived from an EMBL/GenBank/DDBJ whole genome shotgun (WGS) entry which is preliminary data.</text>
</comment>
<evidence type="ECO:0000256" key="8">
    <source>
        <dbReference type="ARBA" id="ARBA00022833"/>
    </source>
</evidence>
<dbReference type="Pfam" id="PF01435">
    <property type="entry name" value="Peptidase_M48"/>
    <property type="match status" value="1"/>
</dbReference>
<evidence type="ECO:0000256" key="1">
    <source>
        <dbReference type="ARBA" id="ARBA00001947"/>
    </source>
</evidence>
<dbReference type="EC" id="3.4.24.-" evidence="15"/>
<comment type="cofactor">
    <cofactor evidence="1">
        <name>Zn(2+)</name>
        <dbReference type="ChEBI" id="CHEBI:29105"/>
    </cofactor>
</comment>
<keyword evidence="11 13" id="KW-0472">Membrane</keyword>
<name>A0ABT0MLZ6_9GAMM</name>
<evidence type="ECO:0000256" key="12">
    <source>
        <dbReference type="PROSITE-ProRule" id="PRU00339"/>
    </source>
</evidence>
<accession>A0ABT0MLZ6</accession>
<sequence>MASVAGHAALVERLQIEAREAPQRYRLKLALLALAGYAVLVLILAVALGLPLGLLIVMWATGRTDPSLAYAILLPGAFGVVVLRALWIRFGAPTGYALAPGAAPLLEAEVERLRLAVGAPPLDGIVIDGELNASASDVPRAFGLLGHRHYLVLGLPMMQLLDRAELASVIAHEFGHFGARHGPFTGWIYRVRLSWYRVLEGLSNRGGIAARLLGKFFAWYVPYFNAYSFVLARSNEYEADAAAARATGADVAASALIRVEIASQRLQRDFWPRVQARVHAQRHPPLQLHADIARLLQRPAETDLSRLAAVVRREADLDDTHPPLAQRVAAMDAALALRGRAEASAASDWLGDLVPQIERQLDAQWRSEIEAQWIEQYQAASADRNRLAEIEGRAEPTPAETLEYARLIEKLRPDFDALPLYEKAIARLPDSAMAHYRAGLLDLRAGDRPRGIARLRRAMQLDPGAIRPVLADVDDFARDPALDAATAAELSSLREAFAPRAQSLDARDTVAGEDDLLAHDLDEAALHGLRVVLARSERVAQAWLARKRIDMAEEPPHYVVLVDWRGSVVSEAAGLKRLSDAFELPGSHSVMTDTDHRDMAKRVRRACGEPIYRKRR</sequence>
<keyword evidence="10 15" id="KW-0482">Metalloprotease</keyword>
<dbReference type="Gene3D" id="3.30.2010.10">
    <property type="entry name" value="Metalloproteases ('zincins'), catalytic domain"/>
    <property type="match status" value="1"/>
</dbReference>
<dbReference type="GO" id="GO:0008237">
    <property type="term" value="F:metallopeptidase activity"/>
    <property type="evidence" value="ECO:0007669"/>
    <property type="project" value="UniProtKB-KW"/>
</dbReference>
<feature type="repeat" description="TPR" evidence="12">
    <location>
        <begin position="432"/>
        <end position="465"/>
    </location>
</feature>
<evidence type="ECO:0000256" key="3">
    <source>
        <dbReference type="ARBA" id="ARBA00022475"/>
    </source>
</evidence>
<evidence type="ECO:0000256" key="4">
    <source>
        <dbReference type="ARBA" id="ARBA00022670"/>
    </source>
</evidence>
<dbReference type="Gene3D" id="1.25.40.10">
    <property type="entry name" value="Tetratricopeptide repeat domain"/>
    <property type="match status" value="1"/>
</dbReference>
<dbReference type="Proteomes" id="UP001431217">
    <property type="component" value="Unassembled WGS sequence"/>
</dbReference>
<evidence type="ECO:0000259" key="14">
    <source>
        <dbReference type="Pfam" id="PF01435"/>
    </source>
</evidence>
<evidence type="ECO:0000313" key="16">
    <source>
        <dbReference type="Proteomes" id="UP001431217"/>
    </source>
</evidence>
<dbReference type="InterPro" id="IPR050083">
    <property type="entry name" value="HtpX_protease"/>
</dbReference>
<dbReference type="EMBL" id="JAMBEP010000004">
    <property type="protein sequence ID" value="MCL1635901.1"/>
    <property type="molecule type" value="Genomic_DNA"/>
</dbReference>
<feature type="transmembrane region" description="Helical" evidence="13">
    <location>
        <begin position="29"/>
        <end position="62"/>
    </location>
</feature>
<keyword evidence="6" id="KW-0479">Metal-binding</keyword>
<evidence type="ECO:0000256" key="9">
    <source>
        <dbReference type="ARBA" id="ARBA00022989"/>
    </source>
</evidence>
<gene>
    <name evidence="15" type="ORF">M2650_14825</name>
</gene>
<reference evidence="15 16" key="1">
    <citation type="submission" date="2022-05" db="EMBL/GenBank/DDBJ databases">
        <title>Luteimonas sp. SX5, whole genome shotgun sequencing project.</title>
        <authorList>
            <person name="Zhao G."/>
            <person name="Shen L."/>
        </authorList>
    </citation>
    <scope>NUCLEOTIDE SEQUENCE [LARGE SCALE GENOMIC DNA]</scope>
    <source>
        <strain evidence="15 16">SX5</strain>
    </source>
</reference>
<evidence type="ECO:0000256" key="5">
    <source>
        <dbReference type="ARBA" id="ARBA00022692"/>
    </source>
</evidence>
<keyword evidence="9 13" id="KW-1133">Transmembrane helix</keyword>
<evidence type="ECO:0000256" key="7">
    <source>
        <dbReference type="ARBA" id="ARBA00022801"/>
    </source>
</evidence>
<keyword evidence="16" id="KW-1185">Reference proteome</keyword>
<dbReference type="PANTHER" id="PTHR43221:SF1">
    <property type="entry name" value="PROTEASE HTPX"/>
    <property type="match status" value="1"/>
</dbReference>
<keyword evidence="5 13" id="KW-0812">Transmembrane</keyword>
<evidence type="ECO:0000256" key="11">
    <source>
        <dbReference type="ARBA" id="ARBA00023136"/>
    </source>
</evidence>
<feature type="domain" description="Peptidase M48" evidence="14">
    <location>
        <begin position="130"/>
        <end position="333"/>
    </location>
</feature>
<protein>
    <submittedName>
        <fullName evidence="15">M48 family metalloprotease</fullName>
        <ecNumber evidence="15">3.4.24.-</ecNumber>
    </submittedName>
</protein>
<dbReference type="InterPro" id="IPR011990">
    <property type="entry name" value="TPR-like_helical_dom_sf"/>
</dbReference>
<dbReference type="InterPro" id="IPR019734">
    <property type="entry name" value="TPR_rpt"/>
</dbReference>
<evidence type="ECO:0000256" key="13">
    <source>
        <dbReference type="SAM" id="Phobius"/>
    </source>
</evidence>
<keyword evidence="3" id="KW-1003">Cell membrane</keyword>